<dbReference type="OrthoDB" id="3395286at2"/>
<reference evidence="2 3" key="1">
    <citation type="journal article" date="2014" name="Int. J. Syst. Evol. Microbiol.">
        <title>Streptomyces hoynatensis sp. nov., isolated from deep marine sediment.</title>
        <authorList>
            <person name="Veyisoglu A."/>
            <person name="Sahin N."/>
        </authorList>
    </citation>
    <scope>NUCLEOTIDE SEQUENCE [LARGE SCALE GENOMIC DNA]</scope>
    <source>
        <strain evidence="2 3">KCTC 29097</strain>
    </source>
</reference>
<dbReference type="EMBL" id="RBAL01000007">
    <property type="protein sequence ID" value="RKN41694.1"/>
    <property type="molecule type" value="Genomic_DNA"/>
</dbReference>
<dbReference type="AlphaFoldDB" id="A0A3A9Z172"/>
<accession>A0A3A9Z172</accession>
<evidence type="ECO:0000313" key="2">
    <source>
        <dbReference type="EMBL" id="RKN41694.1"/>
    </source>
</evidence>
<dbReference type="RefSeq" id="WP_120679589.1">
    <property type="nucleotide sequence ID" value="NZ_RBAL01000007.1"/>
</dbReference>
<comment type="caution">
    <text evidence="2">The sequence shown here is derived from an EMBL/GenBank/DDBJ whole genome shotgun (WGS) entry which is preliminary data.</text>
</comment>
<evidence type="ECO:0000313" key="3">
    <source>
        <dbReference type="Proteomes" id="UP000272474"/>
    </source>
</evidence>
<dbReference type="Proteomes" id="UP000272474">
    <property type="component" value="Unassembled WGS sequence"/>
</dbReference>
<name>A0A3A9Z172_9ACTN</name>
<dbReference type="Pfam" id="PF09350">
    <property type="entry name" value="DJC28_CD"/>
    <property type="match status" value="1"/>
</dbReference>
<feature type="domain" description="DnaJ homologue subfamily C member 28 conserved" evidence="1">
    <location>
        <begin position="14"/>
        <end position="78"/>
    </location>
</feature>
<gene>
    <name evidence="2" type="ORF">D7294_14535</name>
</gene>
<evidence type="ECO:0000259" key="1">
    <source>
        <dbReference type="Pfam" id="PF09350"/>
    </source>
</evidence>
<organism evidence="2 3">
    <name type="scientific">Streptomyces hoynatensis</name>
    <dbReference type="NCBI Taxonomy" id="1141874"/>
    <lineage>
        <taxon>Bacteria</taxon>
        <taxon>Bacillati</taxon>
        <taxon>Actinomycetota</taxon>
        <taxon>Actinomycetes</taxon>
        <taxon>Kitasatosporales</taxon>
        <taxon>Streptomycetaceae</taxon>
        <taxon>Streptomyces</taxon>
    </lineage>
</organism>
<keyword evidence="3" id="KW-1185">Reference proteome</keyword>
<protein>
    <submittedName>
        <fullName evidence="2">DUF1992 domain-containing protein</fullName>
    </submittedName>
</protein>
<proteinExistence type="predicted"/>
<sequence length="144" mass="16130">MTERKPPGIGFESWIDKQIREAEERGEFRDLPGAGKPLEGGGEPYDELWWVKRKLHQEGVSFLPPTLALRKEAEDVLAAAAVARSEAEVRRMVAEINEKIRAALRRPPEGPPLNLVPFDPERVVADWRAGREPREGSASPDTAR</sequence>
<dbReference type="InterPro" id="IPR018961">
    <property type="entry name" value="DnaJ_homolog_subfam-C_membr-28"/>
</dbReference>